<evidence type="ECO:0000313" key="3">
    <source>
        <dbReference type="Proteomes" id="UP000054558"/>
    </source>
</evidence>
<feature type="compositionally biased region" description="Basic and acidic residues" evidence="1">
    <location>
        <begin position="55"/>
        <end position="71"/>
    </location>
</feature>
<dbReference type="EMBL" id="DF236989">
    <property type="protein sequence ID" value="GAQ79872.1"/>
    <property type="molecule type" value="Genomic_DNA"/>
</dbReference>
<dbReference type="InterPro" id="IPR013730">
    <property type="entry name" value="Fyv7/TAP26"/>
</dbReference>
<evidence type="ECO:0000256" key="1">
    <source>
        <dbReference type="SAM" id="MobiDB-lite"/>
    </source>
</evidence>
<dbReference type="Proteomes" id="UP000054558">
    <property type="component" value="Unassembled WGS sequence"/>
</dbReference>
<feature type="compositionally biased region" description="Basic and acidic residues" evidence="1">
    <location>
        <begin position="91"/>
        <end position="108"/>
    </location>
</feature>
<feature type="region of interest" description="Disordered" evidence="1">
    <location>
        <begin position="1"/>
        <end position="29"/>
    </location>
</feature>
<protein>
    <recommendedName>
        <fullName evidence="4">rRNA-processing protein FYV7</fullName>
    </recommendedName>
</protein>
<evidence type="ECO:0008006" key="4">
    <source>
        <dbReference type="Google" id="ProtNLM"/>
    </source>
</evidence>
<organism evidence="2 3">
    <name type="scientific">Klebsormidium nitens</name>
    <name type="common">Green alga</name>
    <name type="synonym">Ulothrix nitens</name>
    <dbReference type="NCBI Taxonomy" id="105231"/>
    <lineage>
        <taxon>Eukaryota</taxon>
        <taxon>Viridiplantae</taxon>
        <taxon>Streptophyta</taxon>
        <taxon>Klebsormidiophyceae</taxon>
        <taxon>Klebsormidiales</taxon>
        <taxon>Klebsormidiaceae</taxon>
        <taxon>Klebsormidium</taxon>
    </lineage>
</organism>
<dbReference type="AlphaFoldDB" id="A0A1Y1HQ14"/>
<dbReference type="OrthoDB" id="1928808at2759"/>
<evidence type="ECO:0000313" key="2">
    <source>
        <dbReference type="EMBL" id="GAQ79872.1"/>
    </source>
</evidence>
<dbReference type="PANTHER" id="PTHR15657:SF1">
    <property type="entry name" value="THYROID TRANSCRIPTION FACTOR 1-ASSOCIATED PROTEIN 26"/>
    <property type="match status" value="1"/>
</dbReference>
<reference evidence="2 3" key="1">
    <citation type="journal article" date="2014" name="Nat. Commun.">
        <title>Klebsormidium flaccidum genome reveals primary factors for plant terrestrial adaptation.</title>
        <authorList>
            <person name="Hori K."/>
            <person name="Maruyama F."/>
            <person name="Fujisawa T."/>
            <person name="Togashi T."/>
            <person name="Yamamoto N."/>
            <person name="Seo M."/>
            <person name="Sato S."/>
            <person name="Yamada T."/>
            <person name="Mori H."/>
            <person name="Tajima N."/>
            <person name="Moriyama T."/>
            <person name="Ikeuchi M."/>
            <person name="Watanabe M."/>
            <person name="Wada H."/>
            <person name="Kobayashi K."/>
            <person name="Saito M."/>
            <person name="Masuda T."/>
            <person name="Sasaki-Sekimoto Y."/>
            <person name="Mashiguchi K."/>
            <person name="Awai K."/>
            <person name="Shimojima M."/>
            <person name="Masuda S."/>
            <person name="Iwai M."/>
            <person name="Nobusawa T."/>
            <person name="Narise T."/>
            <person name="Kondo S."/>
            <person name="Saito H."/>
            <person name="Sato R."/>
            <person name="Murakawa M."/>
            <person name="Ihara Y."/>
            <person name="Oshima-Yamada Y."/>
            <person name="Ohtaka K."/>
            <person name="Satoh M."/>
            <person name="Sonobe K."/>
            <person name="Ishii M."/>
            <person name="Ohtani R."/>
            <person name="Kanamori-Sato M."/>
            <person name="Honoki R."/>
            <person name="Miyazaki D."/>
            <person name="Mochizuki H."/>
            <person name="Umetsu J."/>
            <person name="Higashi K."/>
            <person name="Shibata D."/>
            <person name="Kamiya Y."/>
            <person name="Sato N."/>
            <person name="Nakamura Y."/>
            <person name="Tabata S."/>
            <person name="Ida S."/>
            <person name="Kurokawa K."/>
            <person name="Ohta H."/>
        </authorList>
    </citation>
    <scope>NUCLEOTIDE SEQUENCE [LARGE SCALE GENOMIC DNA]</scope>
    <source>
        <strain evidence="2 3">NIES-2285</strain>
    </source>
</reference>
<keyword evidence="3" id="KW-1185">Reference proteome</keyword>
<dbReference type="PANTHER" id="PTHR15657">
    <property type="entry name" value="THYROID TRANSCRIPTION FACTOR 1-ASSOCIATED PROTEIN 26"/>
    <property type="match status" value="1"/>
</dbReference>
<feature type="compositionally biased region" description="Polar residues" evidence="1">
    <location>
        <begin position="72"/>
        <end position="90"/>
    </location>
</feature>
<dbReference type="Pfam" id="PF08524">
    <property type="entry name" value="rRNA_processing"/>
    <property type="match status" value="1"/>
</dbReference>
<feature type="compositionally biased region" description="Basic and acidic residues" evidence="1">
    <location>
        <begin position="129"/>
        <end position="167"/>
    </location>
</feature>
<dbReference type="OMA" id="FRMEHLL"/>
<gene>
    <name evidence="2" type="ORF">KFL_000400150</name>
</gene>
<feature type="compositionally biased region" description="Basic residues" evidence="1">
    <location>
        <begin position="1"/>
        <end position="12"/>
    </location>
</feature>
<name>A0A1Y1HQ14_KLENI</name>
<proteinExistence type="predicted"/>
<feature type="compositionally biased region" description="Basic residues" evidence="1">
    <location>
        <begin position="168"/>
        <end position="186"/>
    </location>
</feature>
<sequence>MESSQGRKKRRLNSGPLKLETFANAKTSKYNIKELKRKHEFIQNAQKVRRFRKQLKSDEVPVSDSRAEHPPQHTTSLDDGQAGRQSQEGETSQRKQLKETRAQLRQTEDEGGEGSLPRKKKPRPLSQVERLKREADAKRAAQEAERLERLREVEKRRKEKEAAERARKQTFVKMHKKTPRGQPVMKHRMEHLLEKLQKDQG</sequence>
<accession>A0A1Y1HQ14</accession>
<feature type="region of interest" description="Disordered" evidence="1">
    <location>
        <begin position="52"/>
        <end position="186"/>
    </location>
</feature>
<dbReference type="STRING" id="105231.A0A1Y1HQ14"/>